<keyword evidence="3" id="KW-0862">Zinc</keyword>
<keyword evidence="4" id="KW-0456">Lyase</keyword>
<dbReference type="PROSITE" id="PS51891">
    <property type="entry name" value="CENP_V_GFA"/>
    <property type="match status" value="1"/>
</dbReference>
<keyword evidence="7" id="KW-1185">Reference proteome</keyword>
<accession>A0ABQ8G707</accession>
<dbReference type="SUPFAM" id="SSF51316">
    <property type="entry name" value="Mss4-like"/>
    <property type="match status" value="1"/>
</dbReference>
<evidence type="ECO:0000256" key="2">
    <source>
        <dbReference type="ARBA" id="ARBA00022723"/>
    </source>
</evidence>
<dbReference type="Proteomes" id="UP000774617">
    <property type="component" value="Unassembled WGS sequence"/>
</dbReference>
<evidence type="ECO:0000259" key="5">
    <source>
        <dbReference type="PROSITE" id="PS51891"/>
    </source>
</evidence>
<dbReference type="InterPro" id="IPR006913">
    <property type="entry name" value="CENP-V/GFA"/>
</dbReference>
<evidence type="ECO:0000313" key="6">
    <source>
        <dbReference type="EMBL" id="KAH7044045.1"/>
    </source>
</evidence>
<gene>
    <name evidence="6" type="ORF">B0J12DRAFT_189897</name>
</gene>
<protein>
    <submittedName>
        <fullName evidence="6">Mss4-like protein</fullName>
    </submittedName>
</protein>
<evidence type="ECO:0000256" key="1">
    <source>
        <dbReference type="ARBA" id="ARBA00005495"/>
    </source>
</evidence>
<proteinExistence type="inferred from homology"/>
<dbReference type="Gene3D" id="3.90.1590.10">
    <property type="entry name" value="glutathione-dependent formaldehyde- activating enzyme (gfa)"/>
    <property type="match status" value="1"/>
</dbReference>
<evidence type="ECO:0000256" key="4">
    <source>
        <dbReference type="ARBA" id="ARBA00023239"/>
    </source>
</evidence>
<feature type="domain" description="CENP-V/GFA" evidence="5">
    <location>
        <begin position="3"/>
        <end position="123"/>
    </location>
</feature>
<name>A0ABQ8G707_9PEZI</name>
<comment type="similarity">
    <text evidence="1">Belongs to the Gfa family.</text>
</comment>
<evidence type="ECO:0000256" key="3">
    <source>
        <dbReference type="ARBA" id="ARBA00022833"/>
    </source>
</evidence>
<keyword evidence="2" id="KW-0479">Metal-binding</keyword>
<dbReference type="EMBL" id="JAGTJR010000021">
    <property type="protein sequence ID" value="KAH7044045.1"/>
    <property type="molecule type" value="Genomic_DNA"/>
</dbReference>
<evidence type="ECO:0000313" key="7">
    <source>
        <dbReference type="Proteomes" id="UP000774617"/>
    </source>
</evidence>
<dbReference type="PANTHER" id="PTHR33337:SF30">
    <property type="entry name" value="DUF636 DOMAIN PROTEIN (AFU_ORTHOLOGUE AFUA_1G03180)"/>
    <property type="match status" value="1"/>
</dbReference>
<sequence length="147" mass="15922">MPLTGGCQCGNIKYAVDGDPVGNALCYSASCRHSTGSANTASFLVLKRLFKSSGTPKVYTRKSSSGADVQNSSCGDCGSPLWVNAASLDESGLIIIRPVTLSDLILNETFKPQMEIYCRSKYSWESDIEDAQKFETMMPHQQEIPAV</sequence>
<dbReference type="PANTHER" id="PTHR33337">
    <property type="entry name" value="GFA DOMAIN-CONTAINING PROTEIN"/>
    <property type="match status" value="1"/>
</dbReference>
<comment type="caution">
    <text evidence="6">The sequence shown here is derived from an EMBL/GenBank/DDBJ whole genome shotgun (WGS) entry which is preliminary data.</text>
</comment>
<organism evidence="6 7">
    <name type="scientific">Macrophomina phaseolina</name>
    <dbReference type="NCBI Taxonomy" id="35725"/>
    <lineage>
        <taxon>Eukaryota</taxon>
        <taxon>Fungi</taxon>
        <taxon>Dikarya</taxon>
        <taxon>Ascomycota</taxon>
        <taxon>Pezizomycotina</taxon>
        <taxon>Dothideomycetes</taxon>
        <taxon>Dothideomycetes incertae sedis</taxon>
        <taxon>Botryosphaeriales</taxon>
        <taxon>Botryosphaeriaceae</taxon>
        <taxon>Macrophomina</taxon>
    </lineage>
</organism>
<dbReference type="InterPro" id="IPR011057">
    <property type="entry name" value="Mss4-like_sf"/>
</dbReference>
<dbReference type="Pfam" id="PF04828">
    <property type="entry name" value="GFA"/>
    <property type="match status" value="1"/>
</dbReference>
<reference evidence="6 7" key="1">
    <citation type="journal article" date="2021" name="Nat. Commun.">
        <title>Genetic determinants of endophytism in the Arabidopsis root mycobiome.</title>
        <authorList>
            <person name="Mesny F."/>
            <person name="Miyauchi S."/>
            <person name="Thiergart T."/>
            <person name="Pickel B."/>
            <person name="Atanasova L."/>
            <person name="Karlsson M."/>
            <person name="Huettel B."/>
            <person name="Barry K.W."/>
            <person name="Haridas S."/>
            <person name="Chen C."/>
            <person name="Bauer D."/>
            <person name="Andreopoulos W."/>
            <person name="Pangilinan J."/>
            <person name="LaButti K."/>
            <person name="Riley R."/>
            <person name="Lipzen A."/>
            <person name="Clum A."/>
            <person name="Drula E."/>
            <person name="Henrissat B."/>
            <person name="Kohler A."/>
            <person name="Grigoriev I.V."/>
            <person name="Martin F.M."/>
            <person name="Hacquard S."/>
        </authorList>
    </citation>
    <scope>NUCLEOTIDE SEQUENCE [LARGE SCALE GENOMIC DNA]</scope>
    <source>
        <strain evidence="6 7">MPI-SDFR-AT-0080</strain>
    </source>
</reference>